<dbReference type="EMBL" id="JAFHKJ010000012">
    <property type="protein sequence ID" value="MBN2975024.1"/>
    <property type="molecule type" value="Genomic_DNA"/>
</dbReference>
<evidence type="ECO:0000313" key="4">
    <source>
        <dbReference type="EMBL" id="MBN2975024.1"/>
    </source>
</evidence>
<evidence type="ECO:0000313" key="5">
    <source>
        <dbReference type="Proteomes" id="UP001154860"/>
    </source>
</evidence>
<evidence type="ECO:0000256" key="2">
    <source>
        <dbReference type="SAM" id="Phobius"/>
    </source>
</evidence>
<feature type="domain" description="OmpA-like" evidence="3">
    <location>
        <begin position="78"/>
        <end position="212"/>
    </location>
</feature>
<dbReference type="PANTHER" id="PTHR30329">
    <property type="entry name" value="STATOR ELEMENT OF FLAGELLAR MOTOR COMPLEX"/>
    <property type="match status" value="1"/>
</dbReference>
<feature type="transmembrane region" description="Helical" evidence="2">
    <location>
        <begin position="12"/>
        <end position="31"/>
    </location>
</feature>
<dbReference type="GO" id="GO:0016020">
    <property type="term" value="C:membrane"/>
    <property type="evidence" value="ECO:0007669"/>
    <property type="project" value="UniProtKB-UniRule"/>
</dbReference>
<sequence length="214" mass="23655">MKDKPNEWVSIADLMAGVMAVVMLLLVMSVLQKTYSDLKHKQEMEKSSTSQREKVGVILSQLKASLETSENDGLVVLDVNAQKMTLRDGIFGRGSACVTDQAKQAFASIEARIADFLTTFSNGKVYVEGHTDNLPVSRPVTNFEVFCTVYDDNFTLSAARAREARKLIIGELDTASAKRVVVAGYGDSQPIPGIAPEDAQQRRIEVRWVIQEDR</sequence>
<dbReference type="InterPro" id="IPR050330">
    <property type="entry name" value="Bact_OuterMem_StrucFunc"/>
</dbReference>
<dbReference type="PROSITE" id="PS51123">
    <property type="entry name" value="OMPA_2"/>
    <property type="match status" value="1"/>
</dbReference>
<accession>A0A9X0Y9F1</accession>
<keyword evidence="1 2" id="KW-0472">Membrane</keyword>
<dbReference type="Proteomes" id="UP001154860">
    <property type="component" value="Unassembled WGS sequence"/>
</dbReference>
<dbReference type="PANTHER" id="PTHR30329:SF21">
    <property type="entry name" value="LIPOPROTEIN YIAD-RELATED"/>
    <property type="match status" value="1"/>
</dbReference>
<keyword evidence="5" id="KW-1185">Reference proteome</keyword>
<dbReference type="InterPro" id="IPR006665">
    <property type="entry name" value="OmpA-like"/>
</dbReference>
<gene>
    <name evidence="4" type="ORF">JWR99_03115</name>
</gene>
<keyword evidence="2" id="KW-0812">Transmembrane</keyword>
<name>A0A9X0Y9F1_9PSED</name>
<organism evidence="4 5">
    <name type="scientific">Pseudomonas lactucae</name>
    <dbReference type="NCBI Taxonomy" id="2813360"/>
    <lineage>
        <taxon>Bacteria</taxon>
        <taxon>Pseudomonadati</taxon>
        <taxon>Pseudomonadota</taxon>
        <taxon>Gammaproteobacteria</taxon>
        <taxon>Pseudomonadales</taxon>
        <taxon>Pseudomonadaceae</taxon>
        <taxon>Pseudomonas</taxon>
    </lineage>
</organism>
<keyword evidence="2" id="KW-1133">Transmembrane helix</keyword>
<protein>
    <submittedName>
        <fullName evidence="4">OmpA family protein</fullName>
    </submittedName>
</protein>
<evidence type="ECO:0000259" key="3">
    <source>
        <dbReference type="PROSITE" id="PS51123"/>
    </source>
</evidence>
<reference evidence="4 5" key="1">
    <citation type="journal article" date="2021" name="Int. J. Syst. Evol. Microbiol.">
        <title>Pseudomonas lactucae sp. nov., a pathogen causing bacterial rot of lettuce in Japan.</title>
        <authorList>
            <person name="Sawada H."/>
            <person name="Fujikawa T."/>
            <person name="Satou M."/>
        </authorList>
    </citation>
    <scope>NUCLEOTIDE SEQUENCE [LARGE SCALE GENOMIC DNA]</scope>
    <source>
        <strain evidence="4 5">MAFF 301381</strain>
    </source>
</reference>
<dbReference type="Pfam" id="PF00691">
    <property type="entry name" value="OmpA"/>
    <property type="match status" value="1"/>
</dbReference>
<dbReference type="AlphaFoldDB" id="A0A9X0Y9F1"/>
<dbReference type="CDD" id="cd07185">
    <property type="entry name" value="OmpA_C-like"/>
    <property type="match status" value="1"/>
</dbReference>
<reference evidence="4 5" key="2">
    <citation type="journal article" date="2023" name="Plant Pathol.">
        <title>Dismantling and reorganizing Pseudomonas marginalis sensu#lato.</title>
        <authorList>
            <person name="Sawada H."/>
            <person name="Fujikawa T."/>
            <person name="Satou M."/>
        </authorList>
    </citation>
    <scope>NUCLEOTIDE SEQUENCE [LARGE SCALE GENOMIC DNA]</scope>
    <source>
        <strain evidence="4 5">MAFF 301381</strain>
    </source>
</reference>
<comment type="caution">
    <text evidence="4">The sequence shown here is derived from an EMBL/GenBank/DDBJ whole genome shotgun (WGS) entry which is preliminary data.</text>
</comment>
<dbReference type="Gene3D" id="3.30.1330.60">
    <property type="entry name" value="OmpA-like domain"/>
    <property type="match status" value="1"/>
</dbReference>
<dbReference type="RefSeq" id="WP_205489185.1">
    <property type="nucleotide sequence ID" value="NZ_JAFHKI010000006.1"/>
</dbReference>
<dbReference type="InterPro" id="IPR036737">
    <property type="entry name" value="OmpA-like_sf"/>
</dbReference>
<dbReference type="SUPFAM" id="SSF103088">
    <property type="entry name" value="OmpA-like"/>
    <property type="match status" value="1"/>
</dbReference>
<evidence type="ECO:0000256" key="1">
    <source>
        <dbReference type="PROSITE-ProRule" id="PRU00473"/>
    </source>
</evidence>
<proteinExistence type="predicted"/>